<feature type="chain" id="PRO_5022769337" evidence="1">
    <location>
        <begin position="23"/>
        <end position="399"/>
    </location>
</feature>
<dbReference type="RefSeq" id="WP_146530278.1">
    <property type="nucleotide sequence ID" value="NZ_SJPV01000012.1"/>
</dbReference>
<dbReference type="EMBL" id="SJPV01000012">
    <property type="protein sequence ID" value="TWU32511.1"/>
    <property type="molecule type" value="Genomic_DNA"/>
</dbReference>
<accession>A0A5C6D9S8</accession>
<feature type="signal peptide" evidence="1">
    <location>
        <begin position="1"/>
        <end position="22"/>
    </location>
</feature>
<dbReference type="Pfam" id="PF14885">
    <property type="entry name" value="GHL15"/>
    <property type="match status" value="1"/>
</dbReference>
<dbReference type="InterPro" id="IPR017853">
    <property type="entry name" value="GH"/>
</dbReference>
<dbReference type="Proteomes" id="UP000319143">
    <property type="component" value="Unassembled WGS sequence"/>
</dbReference>
<protein>
    <submittedName>
        <fullName evidence="2">Uncharacterized protein</fullName>
    </submittedName>
</protein>
<organism evidence="2 3">
    <name type="scientific">Novipirellula artificiosorum</name>
    <dbReference type="NCBI Taxonomy" id="2528016"/>
    <lineage>
        <taxon>Bacteria</taxon>
        <taxon>Pseudomonadati</taxon>
        <taxon>Planctomycetota</taxon>
        <taxon>Planctomycetia</taxon>
        <taxon>Pirellulales</taxon>
        <taxon>Pirellulaceae</taxon>
        <taxon>Novipirellula</taxon>
    </lineage>
</organism>
<name>A0A5C6D9S8_9BACT</name>
<evidence type="ECO:0000256" key="1">
    <source>
        <dbReference type="SAM" id="SignalP"/>
    </source>
</evidence>
<evidence type="ECO:0000313" key="3">
    <source>
        <dbReference type="Proteomes" id="UP000319143"/>
    </source>
</evidence>
<reference evidence="2 3" key="1">
    <citation type="submission" date="2019-02" db="EMBL/GenBank/DDBJ databases">
        <title>Deep-cultivation of Planctomycetes and their phenomic and genomic characterization uncovers novel biology.</title>
        <authorList>
            <person name="Wiegand S."/>
            <person name="Jogler M."/>
            <person name="Boedeker C."/>
            <person name="Pinto D."/>
            <person name="Vollmers J."/>
            <person name="Rivas-Marin E."/>
            <person name="Kohn T."/>
            <person name="Peeters S.H."/>
            <person name="Heuer A."/>
            <person name="Rast P."/>
            <person name="Oberbeckmann S."/>
            <person name="Bunk B."/>
            <person name="Jeske O."/>
            <person name="Meyerdierks A."/>
            <person name="Storesund J.E."/>
            <person name="Kallscheuer N."/>
            <person name="Luecker S."/>
            <person name="Lage O.M."/>
            <person name="Pohl T."/>
            <person name="Merkel B.J."/>
            <person name="Hornburger P."/>
            <person name="Mueller R.-W."/>
            <person name="Bruemmer F."/>
            <person name="Labrenz M."/>
            <person name="Spormann A.M."/>
            <person name="Op Den Camp H."/>
            <person name="Overmann J."/>
            <person name="Amann R."/>
            <person name="Jetten M.S.M."/>
            <person name="Mascher T."/>
            <person name="Medema M.H."/>
            <person name="Devos D.P."/>
            <person name="Kaster A.-K."/>
            <person name="Ovreas L."/>
            <person name="Rohde M."/>
            <person name="Galperin M.Y."/>
            <person name="Jogler C."/>
        </authorList>
    </citation>
    <scope>NUCLEOTIDE SEQUENCE [LARGE SCALE GENOMIC DNA]</scope>
    <source>
        <strain evidence="2 3">Poly41</strain>
    </source>
</reference>
<dbReference type="OrthoDB" id="9779834at2"/>
<gene>
    <name evidence="2" type="ORF">Poly41_54890</name>
</gene>
<comment type="caution">
    <text evidence="2">The sequence shown here is derived from an EMBL/GenBank/DDBJ whole genome shotgun (WGS) entry which is preliminary data.</text>
</comment>
<sequence length="399" mass="44248" precursor="true">MKCIDAFTLVAVLLGSLSTIHAAESSSPITNPDRMPSFSWDRVPLYVHIRKDTAFSDEEIRYLATFPLITFEKATGHSDSGSVEAGTLKAARAVKAINPATKILYYRNVIVHYGGYAANRSLENIPKAFLVGRDGNDKLIRNRIQAYDLTNEAVRDWWIDAAKEVCSDPSLDGIFLDGVVKVLEPIFLKDVITPEKKAAELAGYVTMMKDTRKMLGPQKLMLANVLRARFPDSGLSYMNALDGSYIEGFEGAVGMSKKDYVAKGMEAFQKAAQQGAMIAFTCGLGSNQQDADETPRSAARISNSEKRAADVNSRFNYQLAMFLICAEEHSYFDLKDSYDAKTSKTWMTHPPEYDRPLGAPKGPAVRQGYTYTREFAHASVRLDIENETGEVVWQDTVAE</sequence>
<evidence type="ECO:0000313" key="2">
    <source>
        <dbReference type="EMBL" id="TWU32511.1"/>
    </source>
</evidence>
<keyword evidence="1" id="KW-0732">Signal</keyword>
<dbReference type="AlphaFoldDB" id="A0A5C6D9S8"/>
<proteinExistence type="predicted"/>
<dbReference type="SUPFAM" id="SSF51445">
    <property type="entry name" value="(Trans)glycosidases"/>
    <property type="match status" value="1"/>
</dbReference>
<keyword evidence="3" id="KW-1185">Reference proteome</keyword>
<dbReference type="InterPro" id="IPR029455">
    <property type="entry name" value="GHL15"/>
</dbReference>